<feature type="domain" description="HTH tetR-type" evidence="6">
    <location>
        <begin position="10"/>
        <end position="70"/>
    </location>
</feature>
<keyword evidence="8" id="KW-1185">Reference proteome</keyword>
<dbReference type="InterPro" id="IPR050624">
    <property type="entry name" value="HTH-type_Tx_Regulator"/>
</dbReference>
<gene>
    <name evidence="7" type="ORF">ABIE13_005173</name>
</gene>
<dbReference type="SUPFAM" id="SSF46689">
    <property type="entry name" value="Homeodomain-like"/>
    <property type="match status" value="1"/>
</dbReference>
<dbReference type="PANTHER" id="PTHR43479:SF11">
    <property type="entry name" value="ACREF_ENVCD OPERON REPRESSOR-RELATED"/>
    <property type="match status" value="1"/>
</dbReference>
<keyword evidence="2" id="KW-0805">Transcription regulation</keyword>
<reference evidence="7 8" key="1">
    <citation type="submission" date="2024-06" db="EMBL/GenBank/DDBJ databases">
        <title>Sorghum-associated microbial communities from plants grown in Nebraska, USA.</title>
        <authorList>
            <person name="Schachtman D."/>
        </authorList>
    </citation>
    <scope>NUCLEOTIDE SEQUENCE [LARGE SCALE GENOMIC DNA]</scope>
    <source>
        <strain evidence="7 8">2709</strain>
    </source>
</reference>
<evidence type="ECO:0000313" key="8">
    <source>
        <dbReference type="Proteomes" id="UP001549320"/>
    </source>
</evidence>
<dbReference type="Gene3D" id="1.10.357.10">
    <property type="entry name" value="Tetracycline Repressor, domain 2"/>
    <property type="match status" value="1"/>
</dbReference>
<dbReference type="InterPro" id="IPR023772">
    <property type="entry name" value="DNA-bd_HTH_TetR-type_CS"/>
</dbReference>
<dbReference type="SUPFAM" id="SSF48498">
    <property type="entry name" value="Tetracyclin repressor-like, C-terminal domain"/>
    <property type="match status" value="1"/>
</dbReference>
<evidence type="ECO:0000256" key="3">
    <source>
        <dbReference type="ARBA" id="ARBA00023125"/>
    </source>
</evidence>
<dbReference type="PROSITE" id="PS50977">
    <property type="entry name" value="HTH_TETR_2"/>
    <property type="match status" value="1"/>
</dbReference>
<dbReference type="Proteomes" id="UP001549320">
    <property type="component" value="Unassembled WGS sequence"/>
</dbReference>
<protein>
    <submittedName>
        <fullName evidence="7">TetR/AcrR family acrAB operon transcriptional repressor</fullName>
    </submittedName>
</protein>
<evidence type="ECO:0000256" key="2">
    <source>
        <dbReference type="ARBA" id="ARBA00023015"/>
    </source>
</evidence>
<dbReference type="RefSeq" id="WP_354448653.1">
    <property type="nucleotide sequence ID" value="NZ_JBEPSH010000013.1"/>
</dbReference>
<organism evidence="7 8">
    <name type="scientific">Ottowia thiooxydans</name>
    <dbReference type="NCBI Taxonomy" id="219182"/>
    <lineage>
        <taxon>Bacteria</taxon>
        <taxon>Pseudomonadati</taxon>
        <taxon>Pseudomonadota</taxon>
        <taxon>Betaproteobacteria</taxon>
        <taxon>Burkholderiales</taxon>
        <taxon>Comamonadaceae</taxon>
        <taxon>Ottowia</taxon>
    </lineage>
</organism>
<evidence type="ECO:0000313" key="7">
    <source>
        <dbReference type="EMBL" id="MET4580035.1"/>
    </source>
</evidence>
<feature type="DNA-binding region" description="H-T-H motif" evidence="5">
    <location>
        <begin position="33"/>
        <end position="52"/>
    </location>
</feature>
<keyword evidence="3 5" id="KW-0238">DNA-binding</keyword>
<dbReference type="PANTHER" id="PTHR43479">
    <property type="entry name" value="ACREF/ENVCD OPERON REPRESSOR-RELATED"/>
    <property type="match status" value="1"/>
</dbReference>
<dbReference type="Pfam" id="PF00440">
    <property type="entry name" value="TetR_N"/>
    <property type="match status" value="1"/>
</dbReference>
<evidence type="ECO:0000259" key="6">
    <source>
        <dbReference type="PROSITE" id="PS50977"/>
    </source>
</evidence>
<dbReference type="InterPro" id="IPR013572">
    <property type="entry name" value="Tscrpt_reg_MAATS_C"/>
</dbReference>
<evidence type="ECO:0000256" key="5">
    <source>
        <dbReference type="PROSITE-ProRule" id="PRU00335"/>
    </source>
</evidence>
<evidence type="ECO:0000256" key="1">
    <source>
        <dbReference type="ARBA" id="ARBA00022491"/>
    </source>
</evidence>
<dbReference type="PRINTS" id="PR00455">
    <property type="entry name" value="HTHTETR"/>
</dbReference>
<dbReference type="PROSITE" id="PS01081">
    <property type="entry name" value="HTH_TETR_1"/>
    <property type="match status" value="1"/>
</dbReference>
<accession>A0ABV2QHI1</accession>
<comment type="caution">
    <text evidence="7">The sequence shown here is derived from an EMBL/GenBank/DDBJ whole genome shotgun (WGS) entry which is preliminary data.</text>
</comment>
<sequence>MARRTKEDAQATRTALLDAAECVFQKRGVSRTSLNDIAQAAGVTRGALYWHFKDKADLYNAMMERVTLPLESTLPDVSGENPVAALRQGLRKALRQIASDEQTRRVLEIATLMVEHTEELGAVRDRLLQSQREHMQCVQTALESASKQHGIAFPAPLGQLAQGMHAMVHGLIFSWLLEPSFDLEAAGLSSLDAFLRGIGLSSEIDTDNQG</sequence>
<name>A0ABV2QHI1_9BURK</name>
<dbReference type="Pfam" id="PF08361">
    <property type="entry name" value="TetR_C_2"/>
    <property type="match status" value="1"/>
</dbReference>
<proteinExistence type="predicted"/>
<keyword evidence="4" id="KW-0804">Transcription</keyword>
<dbReference type="InterPro" id="IPR036271">
    <property type="entry name" value="Tet_transcr_reg_TetR-rel_C_sf"/>
</dbReference>
<dbReference type="InterPro" id="IPR001647">
    <property type="entry name" value="HTH_TetR"/>
</dbReference>
<evidence type="ECO:0000256" key="4">
    <source>
        <dbReference type="ARBA" id="ARBA00023163"/>
    </source>
</evidence>
<keyword evidence="1" id="KW-0678">Repressor</keyword>
<dbReference type="InterPro" id="IPR009057">
    <property type="entry name" value="Homeodomain-like_sf"/>
</dbReference>
<dbReference type="EMBL" id="JBEPSH010000013">
    <property type="protein sequence ID" value="MET4580035.1"/>
    <property type="molecule type" value="Genomic_DNA"/>
</dbReference>